<protein>
    <recommendedName>
        <fullName evidence="2">Sulfotransferase family protein</fullName>
    </recommendedName>
</protein>
<sequence length="177" mass="20593">MNIFVLNTGRCGSTTFIRACRYISNYSAGHESNIHRIGEQRLSYSDNHIEADNRLSWMLGRVDRRYGDNAYYVHLHRERESAARSFARRMEFGIMKAYREGVLLGGQERQSAYEIALDYIDTVEANINHFLKDKHYKMDFSLEQADTEFLRFWENIGAEGNLNAALDEWKINHNASG</sequence>
<proteinExistence type="predicted"/>
<dbReference type="InterPro" id="IPR027417">
    <property type="entry name" value="P-loop_NTPase"/>
</dbReference>
<dbReference type="EMBL" id="DRCV01000113">
    <property type="protein sequence ID" value="HDK37874.1"/>
    <property type="molecule type" value="Genomic_DNA"/>
</dbReference>
<accession>A0A831KCI7</accession>
<gene>
    <name evidence="1" type="ORF">ENG92_02515</name>
</gene>
<name>A0A831KCI7_9GAMM</name>
<comment type="caution">
    <text evidence="1">The sequence shown here is derived from an EMBL/GenBank/DDBJ whole genome shotgun (WGS) entry which is preliminary data.</text>
</comment>
<dbReference type="AlphaFoldDB" id="A0A831KCI7"/>
<reference evidence="1" key="1">
    <citation type="journal article" date="2020" name="mSystems">
        <title>Genome- and Community-Level Interaction Insights into Carbon Utilization and Element Cycling Functions of Hydrothermarchaeota in Hydrothermal Sediment.</title>
        <authorList>
            <person name="Zhou Z."/>
            <person name="Liu Y."/>
            <person name="Xu W."/>
            <person name="Pan J."/>
            <person name="Luo Z.H."/>
            <person name="Li M."/>
        </authorList>
    </citation>
    <scope>NUCLEOTIDE SEQUENCE [LARGE SCALE GENOMIC DNA]</scope>
    <source>
        <strain evidence="1">HyVt-26</strain>
    </source>
</reference>
<dbReference type="Proteomes" id="UP000885822">
    <property type="component" value="Unassembled WGS sequence"/>
</dbReference>
<dbReference type="SUPFAM" id="SSF52540">
    <property type="entry name" value="P-loop containing nucleoside triphosphate hydrolases"/>
    <property type="match status" value="1"/>
</dbReference>
<evidence type="ECO:0008006" key="2">
    <source>
        <dbReference type="Google" id="ProtNLM"/>
    </source>
</evidence>
<organism evidence="1">
    <name type="scientific">Thiolapillus brandeum</name>
    <dbReference type="NCBI Taxonomy" id="1076588"/>
    <lineage>
        <taxon>Bacteria</taxon>
        <taxon>Pseudomonadati</taxon>
        <taxon>Pseudomonadota</taxon>
        <taxon>Gammaproteobacteria</taxon>
        <taxon>Chromatiales</taxon>
        <taxon>Sedimenticolaceae</taxon>
        <taxon>Thiolapillus</taxon>
    </lineage>
</organism>
<evidence type="ECO:0000313" key="1">
    <source>
        <dbReference type="EMBL" id="HDK37874.1"/>
    </source>
</evidence>